<feature type="transmembrane region" description="Helical" evidence="1">
    <location>
        <begin position="9"/>
        <end position="26"/>
    </location>
</feature>
<dbReference type="AlphaFoldDB" id="A0A830GH75"/>
<evidence type="ECO:0000313" key="4">
    <source>
        <dbReference type="Proteomes" id="UP000605784"/>
    </source>
</evidence>
<keyword evidence="1" id="KW-1133">Transmembrane helix</keyword>
<gene>
    <name evidence="3" type="ORF">GCM10009030_03920</name>
</gene>
<dbReference type="InterPro" id="IPR055738">
    <property type="entry name" value="DUF7314"/>
</dbReference>
<comment type="caution">
    <text evidence="3">The sequence shown here is derived from an EMBL/GenBank/DDBJ whole genome shotgun (WGS) entry which is preliminary data.</text>
</comment>
<dbReference type="Pfam" id="PF23996">
    <property type="entry name" value="DUF7314"/>
    <property type="match status" value="1"/>
</dbReference>
<accession>A0A830GH75</accession>
<feature type="domain" description="DUF7314" evidence="2">
    <location>
        <begin position="1"/>
        <end position="88"/>
    </location>
</feature>
<proteinExistence type="predicted"/>
<evidence type="ECO:0000256" key="1">
    <source>
        <dbReference type="SAM" id="Phobius"/>
    </source>
</evidence>
<sequence>MADEFIKGFAALMVGGLGWMTIAGWYRTPSFEGAQLIGELPPAETRTVFDNMAIAMMDVFFWFAVLGCLTFWVLIPLFEEARNYFSERSA</sequence>
<evidence type="ECO:0000259" key="2">
    <source>
        <dbReference type="Pfam" id="PF23996"/>
    </source>
</evidence>
<organism evidence="3 4">
    <name type="scientific">Haloarcula pellucida</name>
    <dbReference type="NCBI Taxonomy" id="1427151"/>
    <lineage>
        <taxon>Archaea</taxon>
        <taxon>Methanobacteriati</taxon>
        <taxon>Methanobacteriota</taxon>
        <taxon>Stenosarchaea group</taxon>
        <taxon>Halobacteria</taxon>
        <taxon>Halobacteriales</taxon>
        <taxon>Haloarculaceae</taxon>
        <taxon>Haloarcula</taxon>
    </lineage>
</organism>
<dbReference type="RefSeq" id="WP_188994054.1">
    <property type="nucleotide sequence ID" value="NZ_BMOU01000001.1"/>
</dbReference>
<protein>
    <recommendedName>
        <fullName evidence="2">DUF7314 domain-containing protein</fullName>
    </recommendedName>
</protein>
<reference evidence="3" key="1">
    <citation type="journal article" date="2014" name="Int. J. Syst. Evol. Microbiol.">
        <title>Complete genome sequence of Corynebacterium casei LMG S-19264T (=DSM 44701T), isolated from a smear-ripened cheese.</title>
        <authorList>
            <consortium name="US DOE Joint Genome Institute (JGI-PGF)"/>
            <person name="Walter F."/>
            <person name="Albersmeier A."/>
            <person name="Kalinowski J."/>
            <person name="Ruckert C."/>
        </authorList>
    </citation>
    <scope>NUCLEOTIDE SEQUENCE</scope>
    <source>
        <strain evidence="3">JCM 17820</strain>
    </source>
</reference>
<dbReference type="EMBL" id="BMOU01000001">
    <property type="protein sequence ID" value="GGN86332.1"/>
    <property type="molecule type" value="Genomic_DNA"/>
</dbReference>
<evidence type="ECO:0000313" key="3">
    <source>
        <dbReference type="EMBL" id="GGN86332.1"/>
    </source>
</evidence>
<reference evidence="3" key="2">
    <citation type="submission" date="2020-09" db="EMBL/GenBank/DDBJ databases">
        <authorList>
            <person name="Sun Q."/>
            <person name="Ohkuma M."/>
        </authorList>
    </citation>
    <scope>NUCLEOTIDE SEQUENCE</scope>
    <source>
        <strain evidence="3">JCM 17820</strain>
    </source>
</reference>
<name>A0A830GH75_9EURY</name>
<dbReference type="Proteomes" id="UP000605784">
    <property type="component" value="Unassembled WGS sequence"/>
</dbReference>
<keyword evidence="1" id="KW-0812">Transmembrane</keyword>
<keyword evidence="4" id="KW-1185">Reference proteome</keyword>
<feature type="transmembrane region" description="Helical" evidence="1">
    <location>
        <begin position="59"/>
        <end position="78"/>
    </location>
</feature>
<keyword evidence="1" id="KW-0472">Membrane</keyword>